<dbReference type="SUPFAM" id="SSF52058">
    <property type="entry name" value="L domain-like"/>
    <property type="match status" value="2"/>
</dbReference>
<evidence type="ECO:0000256" key="7">
    <source>
        <dbReference type="ARBA" id="ARBA00022737"/>
    </source>
</evidence>
<dbReference type="FunFam" id="3.80.10.10:FF:000213">
    <property type="entry name" value="Tyrosine-sulfated glycopeptide receptor 1"/>
    <property type="match status" value="1"/>
</dbReference>
<dbReference type="SUPFAM" id="SSF52047">
    <property type="entry name" value="RNI-like"/>
    <property type="match status" value="3"/>
</dbReference>
<dbReference type="SMART" id="SM00369">
    <property type="entry name" value="LRR_TYP"/>
    <property type="match status" value="17"/>
</dbReference>
<keyword evidence="4" id="KW-0433">Leucine-rich repeat</keyword>
<evidence type="ECO:0000256" key="5">
    <source>
        <dbReference type="ARBA" id="ARBA00022692"/>
    </source>
</evidence>
<evidence type="ECO:0000256" key="9">
    <source>
        <dbReference type="ARBA" id="ARBA00023136"/>
    </source>
</evidence>
<dbReference type="FunFam" id="3.80.10.10:FF:000041">
    <property type="entry name" value="LRR receptor-like serine/threonine-protein kinase ERECTA"/>
    <property type="match status" value="1"/>
</dbReference>
<feature type="domain" description="Disease resistance R13L4/SHOC-2-like LRR" evidence="14">
    <location>
        <begin position="1010"/>
        <end position="1161"/>
    </location>
</feature>
<keyword evidence="5 12" id="KW-0812">Transmembrane</keyword>
<evidence type="ECO:0000313" key="15">
    <source>
        <dbReference type="EMBL" id="GKV33060.1"/>
    </source>
</evidence>
<dbReference type="Pfam" id="PF00560">
    <property type="entry name" value="LRR_1"/>
    <property type="match status" value="8"/>
</dbReference>
<keyword evidence="7" id="KW-0677">Repeat</keyword>
<evidence type="ECO:0000256" key="8">
    <source>
        <dbReference type="ARBA" id="ARBA00022989"/>
    </source>
</evidence>
<dbReference type="InterPro" id="IPR055414">
    <property type="entry name" value="LRR_R13L4/SHOC2-like"/>
</dbReference>
<comment type="subcellular location">
    <subcellularLocation>
        <location evidence="1">Cell membrane</location>
        <topology evidence="1">Single-pass type I membrane protein</topology>
    </subcellularLocation>
</comment>
<evidence type="ECO:0000256" key="10">
    <source>
        <dbReference type="ARBA" id="ARBA00023170"/>
    </source>
</evidence>
<dbReference type="Pfam" id="PF13516">
    <property type="entry name" value="LRR_6"/>
    <property type="match status" value="1"/>
</dbReference>
<gene>
    <name evidence="15" type="ORF">SLEP1_g41608</name>
</gene>
<feature type="transmembrane region" description="Helical" evidence="12">
    <location>
        <begin position="7"/>
        <end position="35"/>
    </location>
</feature>
<evidence type="ECO:0000259" key="14">
    <source>
        <dbReference type="Pfam" id="PF23598"/>
    </source>
</evidence>
<evidence type="ECO:0008006" key="17">
    <source>
        <dbReference type="Google" id="ProtNLM"/>
    </source>
</evidence>
<keyword evidence="6" id="KW-0732">Signal</keyword>
<accession>A0AAV5L7L3</accession>
<comment type="similarity">
    <text evidence="2">Belongs to the RLP family.</text>
</comment>
<proteinExistence type="inferred from homology"/>
<dbReference type="PANTHER" id="PTHR48063:SF112">
    <property type="entry name" value="RECEPTOR LIKE PROTEIN 30-LIKE"/>
    <property type="match status" value="1"/>
</dbReference>
<reference evidence="15 16" key="1">
    <citation type="journal article" date="2021" name="Commun. Biol.">
        <title>The genome of Shorea leprosula (Dipterocarpaceae) highlights the ecological relevance of drought in aseasonal tropical rainforests.</title>
        <authorList>
            <person name="Ng K.K.S."/>
            <person name="Kobayashi M.J."/>
            <person name="Fawcett J.A."/>
            <person name="Hatakeyama M."/>
            <person name="Paape T."/>
            <person name="Ng C.H."/>
            <person name="Ang C.C."/>
            <person name="Tnah L.H."/>
            <person name="Lee C.T."/>
            <person name="Nishiyama T."/>
            <person name="Sese J."/>
            <person name="O'Brien M.J."/>
            <person name="Copetti D."/>
            <person name="Mohd Noor M.I."/>
            <person name="Ong R.C."/>
            <person name="Putra M."/>
            <person name="Sireger I.Z."/>
            <person name="Indrioko S."/>
            <person name="Kosugi Y."/>
            <person name="Izuno A."/>
            <person name="Isagi Y."/>
            <person name="Lee S.L."/>
            <person name="Shimizu K.K."/>
        </authorList>
    </citation>
    <scope>NUCLEOTIDE SEQUENCE [LARGE SCALE GENOMIC DNA]</scope>
    <source>
        <strain evidence="15">214</strain>
    </source>
</reference>
<evidence type="ECO:0000256" key="2">
    <source>
        <dbReference type="ARBA" id="ARBA00009592"/>
    </source>
</evidence>
<evidence type="ECO:0000256" key="3">
    <source>
        <dbReference type="ARBA" id="ARBA00022475"/>
    </source>
</evidence>
<dbReference type="EMBL" id="BPVZ01000098">
    <property type="protein sequence ID" value="GKV33060.1"/>
    <property type="molecule type" value="Genomic_DNA"/>
</dbReference>
<keyword evidence="3" id="KW-1003">Cell membrane</keyword>
<feature type="domain" description="Leucine-rich repeat-containing N-terminal plant-type" evidence="13">
    <location>
        <begin position="703"/>
        <end position="740"/>
    </location>
</feature>
<dbReference type="InterPro" id="IPR032675">
    <property type="entry name" value="LRR_dom_sf"/>
</dbReference>
<name>A0AAV5L7L3_9ROSI</name>
<feature type="transmembrane region" description="Helical" evidence="12">
    <location>
        <begin position="1598"/>
        <end position="1620"/>
    </location>
</feature>
<dbReference type="Pfam" id="PF23598">
    <property type="entry name" value="LRR_14"/>
    <property type="match status" value="2"/>
</dbReference>
<dbReference type="Proteomes" id="UP001054252">
    <property type="component" value="Unassembled WGS sequence"/>
</dbReference>
<dbReference type="FunFam" id="3.80.10.10:FF:000649">
    <property type="entry name" value="Leucine Rich Repeat family protein"/>
    <property type="match status" value="3"/>
</dbReference>
<dbReference type="PANTHER" id="PTHR48063">
    <property type="entry name" value="LRR RECEPTOR-LIKE KINASE"/>
    <property type="match status" value="1"/>
</dbReference>
<dbReference type="InterPro" id="IPR046956">
    <property type="entry name" value="RLP23-like"/>
</dbReference>
<keyword evidence="10" id="KW-0675">Receptor</keyword>
<feature type="domain" description="Leucine-rich repeat-containing N-terminal plant-type" evidence="13">
    <location>
        <begin position="56"/>
        <end position="91"/>
    </location>
</feature>
<dbReference type="InterPro" id="IPR003591">
    <property type="entry name" value="Leu-rich_rpt_typical-subtyp"/>
</dbReference>
<dbReference type="InterPro" id="IPR001611">
    <property type="entry name" value="Leu-rich_rpt"/>
</dbReference>
<evidence type="ECO:0000313" key="16">
    <source>
        <dbReference type="Proteomes" id="UP001054252"/>
    </source>
</evidence>
<keyword evidence="11" id="KW-0325">Glycoprotein</keyword>
<dbReference type="InterPro" id="IPR013210">
    <property type="entry name" value="LRR_N_plant-typ"/>
</dbReference>
<evidence type="ECO:0000256" key="1">
    <source>
        <dbReference type="ARBA" id="ARBA00004251"/>
    </source>
</evidence>
<dbReference type="Pfam" id="PF13855">
    <property type="entry name" value="LRR_8"/>
    <property type="match status" value="4"/>
</dbReference>
<evidence type="ECO:0000256" key="4">
    <source>
        <dbReference type="ARBA" id="ARBA00022614"/>
    </source>
</evidence>
<evidence type="ECO:0000259" key="13">
    <source>
        <dbReference type="Pfam" id="PF08263"/>
    </source>
</evidence>
<sequence length="1659" mass="183944">MHSSLRFFLLLAHMEGTITSFWVLLLVLILSSGFLHLETVKFGLCSDTYNVSCIAGERNALLNLKQGLTDPSGRLSSWTGENCCSWAGVRCKDQSGHVTKLKLRNTYSSSPDVDGTAYALGGEIHPSLLHLKYLRYLDLSMNNFGGITIPNFIGSLKTLRYLNLSGASFGGNIPPHLGNLTHLHYLDLSVSFGSSIESELHWLPGLSSLKYLNLGGVDLGKTENYWLQTVNMLPSLVELHLPTCGLSTLPLSLPLVNLSSLFVIDLSQNGFNSSIPPWLFNISQLVYLDLRSNNLRGIIPDGFASLNLLQHLHLSENSFIQGKLSRKNLGSLCNLRVLDLSVNQISGDLAEFTDSLSKCKNCSLESLHLGYNELGGFLPGSLGNLRNLKRLSLMNNPFVGSIPESIGNLSSLQEFYLSENGMKGTIPASLGQLSSLVYLDIKGNQWEGVLTQAHFSNLTSLKELSIVQAYKNITLIFNVSSDWIPPFKLRYLNLKSCQVGPEFPPWLRNQNELNSVSVWNARISGTIPEWFWKLDLVLNDLDFSNNQLTATVPNTIKFNPSATVFLNSNHFTGPLPVLSSNVSSFHLDNNLFSGAIPEDIGQKMPNLTDFDISYNSLSGSIPLSIRKLNFLFTFVISNNHLTGTIPDRTRNEKIYLGIISQSKFFLPLLAESGILLKRSQRFFCLKTIQLVSCHGDLQVNCIKNEREALLKFKESLTDPSGRLSSWFGEDCCKWKGVQCDKKTRHIVELKLRNPRPGVVKDDGTTYNLGGEINPSLLNLKHLNHLDLSLNDFGGRTIPEFFGSLEKLRYLNLSGAAFGGYVPPNLGNLSNLHYLDLNTNFYASQEGDLKWITNLSSLQYLNLGGVNLSSTADNWLQVITMMPCLSELHLPSCGLSELHQTPSSVNFSSLRVLDLSNNGFNSSLPDWLFELQKLEYLDLNSNNLGGNFSATFSNITSLQMLDLSQNSFIPGQIPTSLGYLCNLKTLVLSTNNLIGEVTDFFDVLSMCGNSSLETLDLGDNQLGGFLPNSLGHFKKLKHLQLWENSFVGSIPDSIGNLSSLEEFYLNNNKMNGPIPESLGKLSELVALDISENSWTGVVSEAHFFNLTSLKDMVIAKFSLSPDLTLFFNVSPGWIPPFKLEFLKLRSCQVGPKFPGWLRNQDQLSTVVLRNTKISDIIPEWFWELGLSLDELDLGYNQISGRIPNSLKFRPQSTVYLNWNCFWGPLPLWSANLSELHLSNNSFFGPIPPDIGEKMSLLTDIDISYNSLIGAIPSSISNLTTLTTLVVSNNYLSGKTPEFWDNLPFLYALDMSNNCLSGKIPSSIGSLSYLRFLMLSDNHLSGKIPTALQNCSNMDTLDFGNNELTGKIPEWFGERIPTLLILRLRSNFFHGDIPDELCNLSGLHILDLAENNLSGSIPPCVGNLKGMAMDLQSVRYEGQLWVATKGTEYFYTASVLYLVNSIDLSSNRLGGEVPELRNLSRLVTLNLSRNHLTGKIPESIGNLLHLESLDLSRNQLSDLIPPSMAASTFLAHLDLSYNNLTGEIPSSNQFQTFNDPSIYEGNPGLCGVPLPTKCSRDDGEVPPPTGRKQETEGAVRKEQMGLYISAALGFVVGFWGVCGTLVIKNSWRIAYFQFVNNMKERIIILASVVLARLIRLINPRE</sequence>
<comment type="caution">
    <text evidence="15">The sequence shown here is derived from an EMBL/GenBank/DDBJ whole genome shotgun (WGS) entry which is preliminary data.</text>
</comment>
<dbReference type="FunFam" id="3.80.10.10:FF:000095">
    <property type="entry name" value="LRR receptor-like serine/threonine-protein kinase GSO1"/>
    <property type="match status" value="1"/>
</dbReference>
<evidence type="ECO:0000256" key="6">
    <source>
        <dbReference type="ARBA" id="ARBA00022729"/>
    </source>
</evidence>
<keyword evidence="16" id="KW-1185">Reference proteome</keyword>
<dbReference type="PROSITE" id="PS51450">
    <property type="entry name" value="LRR"/>
    <property type="match status" value="2"/>
</dbReference>
<feature type="domain" description="Disease resistance R13L4/SHOC-2-like LRR" evidence="14">
    <location>
        <begin position="364"/>
        <end position="515"/>
    </location>
</feature>
<organism evidence="15 16">
    <name type="scientific">Rubroshorea leprosula</name>
    <dbReference type="NCBI Taxonomy" id="152421"/>
    <lineage>
        <taxon>Eukaryota</taxon>
        <taxon>Viridiplantae</taxon>
        <taxon>Streptophyta</taxon>
        <taxon>Embryophyta</taxon>
        <taxon>Tracheophyta</taxon>
        <taxon>Spermatophyta</taxon>
        <taxon>Magnoliopsida</taxon>
        <taxon>eudicotyledons</taxon>
        <taxon>Gunneridae</taxon>
        <taxon>Pentapetalae</taxon>
        <taxon>rosids</taxon>
        <taxon>malvids</taxon>
        <taxon>Malvales</taxon>
        <taxon>Dipterocarpaceae</taxon>
        <taxon>Rubroshorea</taxon>
    </lineage>
</organism>
<keyword evidence="9 12" id="KW-0472">Membrane</keyword>
<protein>
    <recommendedName>
        <fullName evidence="17">Non-specific serine/threonine protein kinase</fullName>
    </recommendedName>
</protein>
<dbReference type="GO" id="GO:0005886">
    <property type="term" value="C:plasma membrane"/>
    <property type="evidence" value="ECO:0007669"/>
    <property type="project" value="UniProtKB-SubCell"/>
</dbReference>
<dbReference type="Pfam" id="PF08263">
    <property type="entry name" value="LRRNT_2"/>
    <property type="match status" value="2"/>
</dbReference>
<evidence type="ECO:0000256" key="11">
    <source>
        <dbReference type="ARBA" id="ARBA00023180"/>
    </source>
</evidence>
<evidence type="ECO:0000256" key="12">
    <source>
        <dbReference type="SAM" id="Phobius"/>
    </source>
</evidence>
<dbReference type="SMART" id="SM00365">
    <property type="entry name" value="LRR_SD22"/>
    <property type="match status" value="7"/>
</dbReference>
<dbReference type="Gene3D" id="3.80.10.10">
    <property type="entry name" value="Ribonuclease Inhibitor"/>
    <property type="match status" value="7"/>
</dbReference>
<keyword evidence="8 12" id="KW-1133">Transmembrane helix</keyword>